<evidence type="ECO:0000256" key="1">
    <source>
        <dbReference type="SAM" id="MobiDB-lite"/>
    </source>
</evidence>
<organism evidence="2 3">
    <name type="scientific">Eremothecium sinecaudum</name>
    <dbReference type="NCBI Taxonomy" id="45286"/>
    <lineage>
        <taxon>Eukaryota</taxon>
        <taxon>Fungi</taxon>
        <taxon>Dikarya</taxon>
        <taxon>Ascomycota</taxon>
        <taxon>Saccharomycotina</taxon>
        <taxon>Saccharomycetes</taxon>
        <taxon>Saccharomycetales</taxon>
        <taxon>Saccharomycetaceae</taxon>
        <taxon>Eremothecium</taxon>
    </lineage>
</organism>
<dbReference type="RefSeq" id="XP_017989896.1">
    <property type="nucleotide sequence ID" value="XM_018134407.1"/>
</dbReference>
<proteinExistence type="predicted"/>
<sequence>MSQDSKDQNPKQQTISKPAPWSPGETNIKSFSGYSLQFTTWASSCPKSKLHSPSTKSDTPPTTPAPSQLSQPSQQSPINPSAKSN</sequence>
<accession>A0A0X8HWT0</accession>
<evidence type="ECO:0000313" key="3">
    <source>
        <dbReference type="Proteomes" id="UP000243052"/>
    </source>
</evidence>
<feature type="compositionally biased region" description="Low complexity" evidence="1">
    <location>
        <begin position="52"/>
        <end position="77"/>
    </location>
</feature>
<feature type="region of interest" description="Disordered" evidence="1">
    <location>
        <begin position="43"/>
        <end position="85"/>
    </location>
</feature>
<evidence type="ECO:0000313" key="2">
    <source>
        <dbReference type="EMBL" id="AMD22900.1"/>
    </source>
</evidence>
<protein>
    <submittedName>
        <fullName evidence="2">HHR131Wp</fullName>
    </submittedName>
</protein>
<keyword evidence="3" id="KW-1185">Reference proteome</keyword>
<dbReference type="EMBL" id="CP014248">
    <property type="protein sequence ID" value="AMD22900.1"/>
    <property type="molecule type" value="Genomic_DNA"/>
</dbReference>
<gene>
    <name evidence="2" type="ORF">AW171_hschr84963</name>
</gene>
<name>A0A0X8HWT0_9SACH</name>
<feature type="region of interest" description="Disordered" evidence="1">
    <location>
        <begin position="1"/>
        <end position="29"/>
    </location>
</feature>
<reference evidence="2 3" key="1">
    <citation type="submission" date="2016-01" db="EMBL/GenBank/DDBJ databases">
        <title>Genome sequence of the yeast Holleya sinecauda.</title>
        <authorList>
            <person name="Dietrich F.S."/>
        </authorList>
    </citation>
    <scope>NUCLEOTIDE SEQUENCE [LARGE SCALE GENOMIC DNA]</scope>
    <source>
        <strain evidence="2 3">ATCC 58844</strain>
    </source>
</reference>
<dbReference type="AlphaFoldDB" id="A0A0X8HWT0"/>
<dbReference type="GeneID" id="28726269"/>
<dbReference type="Proteomes" id="UP000243052">
    <property type="component" value="Chromosome viii"/>
</dbReference>